<reference evidence="1" key="1">
    <citation type="journal article" date="2019" name="bioRxiv">
        <title>The Genome of the Zebra Mussel, Dreissena polymorpha: A Resource for Invasive Species Research.</title>
        <authorList>
            <person name="McCartney M.A."/>
            <person name="Auch B."/>
            <person name="Kono T."/>
            <person name="Mallez S."/>
            <person name="Zhang Y."/>
            <person name="Obille A."/>
            <person name="Becker A."/>
            <person name="Abrahante J.E."/>
            <person name="Garbe J."/>
            <person name="Badalamenti J.P."/>
            <person name="Herman A."/>
            <person name="Mangelson H."/>
            <person name="Liachko I."/>
            <person name="Sullivan S."/>
            <person name="Sone E.D."/>
            <person name="Koren S."/>
            <person name="Silverstein K.A.T."/>
            <person name="Beckman K.B."/>
            <person name="Gohl D.M."/>
        </authorList>
    </citation>
    <scope>NUCLEOTIDE SEQUENCE</scope>
    <source>
        <strain evidence="1">Duluth1</strain>
        <tissue evidence="1">Whole animal</tissue>
    </source>
</reference>
<evidence type="ECO:0000313" key="1">
    <source>
        <dbReference type="EMBL" id="KAH3695974.1"/>
    </source>
</evidence>
<dbReference type="EMBL" id="JAIWYP010000016">
    <property type="protein sequence ID" value="KAH3695974.1"/>
    <property type="molecule type" value="Genomic_DNA"/>
</dbReference>
<gene>
    <name evidence="1" type="ORF">DPMN_083433</name>
</gene>
<protein>
    <submittedName>
        <fullName evidence="1">Uncharacterized protein</fullName>
    </submittedName>
</protein>
<dbReference type="Proteomes" id="UP000828390">
    <property type="component" value="Unassembled WGS sequence"/>
</dbReference>
<keyword evidence="2" id="KW-1185">Reference proteome</keyword>
<organism evidence="1 2">
    <name type="scientific">Dreissena polymorpha</name>
    <name type="common">Zebra mussel</name>
    <name type="synonym">Mytilus polymorpha</name>
    <dbReference type="NCBI Taxonomy" id="45954"/>
    <lineage>
        <taxon>Eukaryota</taxon>
        <taxon>Metazoa</taxon>
        <taxon>Spiralia</taxon>
        <taxon>Lophotrochozoa</taxon>
        <taxon>Mollusca</taxon>
        <taxon>Bivalvia</taxon>
        <taxon>Autobranchia</taxon>
        <taxon>Heteroconchia</taxon>
        <taxon>Euheterodonta</taxon>
        <taxon>Imparidentia</taxon>
        <taxon>Neoheterodontei</taxon>
        <taxon>Myida</taxon>
        <taxon>Dreissenoidea</taxon>
        <taxon>Dreissenidae</taxon>
        <taxon>Dreissena</taxon>
    </lineage>
</organism>
<proteinExistence type="predicted"/>
<comment type="caution">
    <text evidence="1">The sequence shown here is derived from an EMBL/GenBank/DDBJ whole genome shotgun (WGS) entry which is preliminary data.</text>
</comment>
<reference evidence="1" key="2">
    <citation type="submission" date="2020-11" db="EMBL/GenBank/DDBJ databases">
        <authorList>
            <person name="McCartney M.A."/>
            <person name="Auch B."/>
            <person name="Kono T."/>
            <person name="Mallez S."/>
            <person name="Becker A."/>
            <person name="Gohl D.M."/>
            <person name="Silverstein K.A.T."/>
            <person name="Koren S."/>
            <person name="Bechman K.B."/>
            <person name="Herman A."/>
            <person name="Abrahante J.E."/>
            <person name="Garbe J."/>
        </authorList>
    </citation>
    <scope>NUCLEOTIDE SEQUENCE</scope>
    <source>
        <strain evidence="1">Duluth1</strain>
        <tissue evidence="1">Whole animal</tissue>
    </source>
</reference>
<sequence>MLDLFLTNSIAVTGRQLPFLISSYPVTGRQLLFLISPYQVTGRQLLFSPYQVTGRQLLFLISSYQVAGFGGLQLTSVVNHTNQPLVKAGTKNGVTEQKGPAL</sequence>
<dbReference type="AlphaFoldDB" id="A0A9D3YCU4"/>
<name>A0A9D3YCU4_DREPO</name>
<accession>A0A9D3YCU4</accession>
<evidence type="ECO:0000313" key="2">
    <source>
        <dbReference type="Proteomes" id="UP000828390"/>
    </source>
</evidence>